<protein>
    <submittedName>
        <fullName evidence="1">Uncharacterized protein</fullName>
    </submittedName>
</protein>
<accession>A0AAV4TL89</accession>
<sequence>MALPSTTPPFESIAIIWASTYHYCNTRRGCKKGRGGPRKIETHLTYTNPGNRETTACALPRSPPLMHRPSSPTPIPISLEKQVMSILFCFGAHNGRTREAHLLAKCVSVL</sequence>
<organism evidence="1 2">
    <name type="scientific">Caerostris darwini</name>
    <dbReference type="NCBI Taxonomy" id="1538125"/>
    <lineage>
        <taxon>Eukaryota</taxon>
        <taxon>Metazoa</taxon>
        <taxon>Ecdysozoa</taxon>
        <taxon>Arthropoda</taxon>
        <taxon>Chelicerata</taxon>
        <taxon>Arachnida</taxon>
        <taxon>Araneae</taxon>
        <taxon>Araneomorphae</taxon>
        <taxon>Entelegynae</taxon>
        <taxon>Araneoidea</taxon>
        <taxon>Araneidae</taxon>
        <taxon>Caerostris</taxon>
    </lineage>
</organism>
<reference evidence="1 2" key="1">
    <citation type="submission" date="2021-06" db="EMBL/GenBank/DDBJ databases">
        <title>Caerostris darwini draft genome.</title>
        <authorList>
            <person name="Kono N."/>
            <person name="Arakawa K."/>
        </authorList>
    </citation>
    <scope>NUCLEOTIDE SEQUENCE [LARGE SCALE GENOMIC DNA]</scope>
</reference>
<dbReference type="AlphaFoldDB" id="A0AAV4TL89"/>
<dbReference type="Proteomes" id="UP001054837">
    <property type="component" value="Unassembled WGS sequence"/>
</dbReference>
<dbReference type="EMBL" id="BPLQ01009666">
    <property type="protein sequence ID" value="GIY45841.1"/>
    <property type="molecule type" value="Genomic_DNA"/>
</dbReference>
<evidence type="ECO:0000313" key="2">
    <source>
        <dbReference type="Proteomes" id="UP001054837"/>
    </source>
</evidence>
<keyword evidence="2" id="KW-1185">Reference proteome</keyword>
<comment type="caution">
    <text evidence="1">The sequence shown here is derived from an EMBL/GenBank/DDBJ whole genome shotgun (WGS) entry which is preliminary data.</text>
</comment>
<gene>
    <name evidence="1" type="ORF">CDAR_423361</name>
</gene>
<name>A0AAV4TL89_9ARAC</name>
<proteinExistence type="predicted"/>
<evidence type="ECO:0000313" key="1">
    <source>
        <dbReference type="EMBL" id="GIY45841.1"/>
    </source>
</evidence>